<evidence type="ECO:0000313" key="1">
    <source>
        <dbReference type="EMBL" id="OQO07823.1"/>
    </source>
</evidence>
<name>A0A1V8T8U6_9PEZI</name>
<protein>
    <submittedName>
        <fullName evidence="1">Uncharacterized protein</fullName>
    </submittedName>
</protein>
<organism evidence="1 2">
    <name type="scientific">Cryoendolithus antarcticus</name>
    <dbReference type="NCBI Taxonomy" id="1507870"/>
    <lineage>
        <taxon>Eukaryota</taxon>
        <taxon>Fungi</taxon>
        <taxon>Dikarya</taxon>
        <taxon>Ascomycota</taxon>
        <taxon>Pezizomycotina</taxon>
        <taxon>Dothideomycetes</taxon>
        <taxon>Dothideomycetidae</taxon>
        <taxon>Cladosporiales</taxon>
        <taxon>Cladosporiaceae</taxon>
        <taxon>Cryoendolithus</taxon>
    </lineage>
</organism>
<accession>A0A1V8T8U6</accession>
<comment type="caution">
    <text evidence="1">The sequence shown here is derived from an EMBL/GenBank/DDBJ whole genome shotgun (WGS) entry which is preliminary data.</text>
</comment>
<dbReference type="OrthoDB" id="426718at2759"/>
<dbReference type="AlphaFoldDB" id="A0A1V8T8U6"/>
<dbReference type="PANTHER" id="PTHR37490:SF2">
    <property type="match status" value="1"/>
</dbReference>
<evidence type="ECO:0000313" key="2">
    <source>
        <dbReference type="Proteomes" id="UP000192596"/>
    </source>
</evidence>
<dbReference type="InterPro" id="IPR021838">
    <property type="entry name" value="DUF3431"/>
</dbReference>
<keyword evidence="2" id="KW-1185">Reference proteome</keyword>
<proteinExistence type="predicted"/>
<dbReference type="Pfam" id="PF11913">
    <property type="entry name" value="DUF3431"/>
    <property type="match status" value="1"/>
</dbReference>
<dbReference type="Proteomes" id="UP000192596">
    <property type="component" value="Unassembled WGS sequence"/>
</dbReference>
<dbReference type="EMBL" id="NAJO01000013">
    <property type="protein sequence ID" value="OQO07823.1"/>
    <property type="molecule type" value="Genomic_DNA"/>
</dbReference>
<sequence length="262" mass="29887">MLTVAVPSSVYSLMRLYREETHISIVPPQPPGNASNLTQALVIAKTLEEDTDWLLYGGFNELNLKVRSYGLLIYTMSKDDPEPGYLRPYTTQGREAAAFLSYVIEYYDLLPRYSIFIHGGDKQRHNDLLYLKSRLLPNLRHVAIDAAGYVNLRCNTNPGCPVAVTPHDFTKEDAAKKLDHRAKFAPIYAELFNVSIAEVPTRIGGVCCAQFAVHMDRIRQRPKSDYVRMMHWMATTRQTDTFGVGWVMEKLWHVIFGMENVQ</sequence>
<dbReference type="STRING" id="1507870.A0A1V8T8U6"/>
<gene>
    <name evidence="1" type="ORF">B0A48_06614</name>
</gene>
<reference evidence="2" key="1">
    <citation type="submission" date="2017-03" db="EMBL/GenBank/DDBJ databases">
        <title>Genomes of endolithic fungi from Antarctica.</title>
        <authorList>
            <person name="Coleine C."/>
            <person name="Masonjones S."/>
            <person name="Stajich J.E."/>
        </authorList>
    </citation>
    <scope>NUCLEOTIDE SEQUENCE [LARGE SCALE GENOMIC DNA]</scope>
    <source>
        <strain evidence="2">CCFEE 5527</strain>
    </source>
</reference>
<dbReference type="InParanoid" id="A0A1V8T8U6"/>
<dbReference type="PANTHER" id="PTHR37490">
    <property type="entry name" value="EXPRESSED PROTEIN"/>
    <property type="match status" value="1"/>
</dbReference>